<dbReference type="PANTHER" id="PTHR32347:SF23">
    <property type="entry name" value="BLL5650 PROTEIN"/>
    <property type="match status" value="1"/>
</dbReference>
<dbReference type="InterPro" id="IPR050465">
    <property type="entry name" value="UPF0194_transport"/>
</dbReference>
<keyword evidence="5" id="KW-1133">Transmembrane helix</keyword>
<evidence type="ECO:0000256" key="1">
    <source>
        <dbReference type="ARBA" id="ARBA00004196"/>
    </source>
</evidence>
<dbReference type="Pfam" id="PF25990">
    <property type="entry name" value="Beta-barrel_YknX"/>
    <property type="match status" value="1"/>
</dbReference>
<proteinExistence type="predicted"/>
<feature type="domain" description="YknX-like beta-barrel" evidence="7">
    <location>
        <begin position="452"/>
        <end position="523"/>
    </location>
</feature>
<feature type="transmembrane region" description="Helical" evidence="5">
    <location>
        <begin position="12"/>
        <end position="31"/>
    </location>
</feature>
<feature type="domain" description="Multidrug resistance protein MdtA-like barrel-sandwich hybrid" evidence="6">
    <location>
        <begin position="67"/>
        <end position="441"/>
    </location>
</feature>
<feature type="region of interest" description="Disordered" evidence="4">
    <location>
        <begin position="605"/>
        <end position="632"/>
    </location>
</feature>
<feature type="compositionally biased region" description="Low complexity" evidence="4">
    <location>
        <begin position="608"/>
        <end position="618"/>
    </location>
</feature>
<evidence type="ECO:0000256" key="3">
    <source>
        <dbReference type="SAM" id="Coils"/>
    </source>
</evidence>
<dbReference type="Gene3D" id="2.40.30.170">
    <property type="match status" value="1"/>
</dbReference>
<dbReference type="EMBL" id="LCMM01000021">
    <property type="protein sequence ID" value="KKU37416.1"/>
    <property type="molecule type" value="Genomic_DNA"/>
</dbReference>
<comment type="subcellular location">
    <subcellularLocation>
        <location evidence="1">Cell envelope</location>
    </subcellularLocation>
</comment>
<dbReference type="Pfam" id="PF25917">
    <property type="entry name" value="BSH_RND"/>
    <property type="match status" value="1"/>
</dbReference>
<comment type="caution">
    <text evidence="8">The sequence shown here is derived from an EMBL/GenBank/DDBJ whole genome shotgun (WGS) entry which is preliminary data.</text>
</comment>
<evidence type="ECO:0000313" key="9">
    <source>
        <dbReference type="Proteomes" id="UP000034856"/>
    </source>
</evidence>
<evidence type="ECO:0000313" key="8">
    <source>
        <dbReference type="EMBL" id="KKU37416.1"/>
    </source>
</evidence>
<evidence type="ECO:0000256" key="4">
    <source>
        <dbReference type="SAM" id="MobiDB-lite"/>
    </source>
</evidence>
<gene>
    <name evidence="8" type="ORF">UX51_C0021G0005</name>
</gene>
<evidence type="ECO:0000256" key="5">
    <source>
        <dbReference type="SAM" id="Phobius"/>
    </source>
</evidence>
<dbReference type="GO" id="GO:0030313">
    <property type="term" value="C:cell envelope"/>
    <property type="evidence" value="ECO:0007669"/>
    <property type="project" value="UniProtKB-SubCell"/>
</dbReference>
<evidence type="ECO:0000259" key="7">
    <source>
        <dbReference type="Pfam" id="PF25990"/>
    </source>
</evidence>
<dbReference type="Gene3D" id="1.10.287.470">
    <property type="entry name" value="Helix hairpin bin"/>
    <property type="match status" value="1"/>
</dbReference>
<organism evidence="8 9">
    <name type="scientific">Candidatus Azambacteria bacterium GW2011_GWF2_46_32</name>
    <dbReference type="NCBI Taxonomy" id="1618628"/>
    <lineage>
        <taxon>Bacteria</taxon>
        <taxon>Candidatus Azamiibacteriota</taxon>
    </lineage>
</organism>
<reference evidence="8 9" key="1">
    <citation type="journal article" date="2015" name="Nature">
        <title>rRNA introns, odd ribosomes, and small enigmatic genomes across a large radiation of phyla.</title>
        <authorList>
            <person name="Brown C.T."/>
            <person name="Hug L.A."/>
            <person name="Thomas B.C."/>
            <person name="Sharon I."/>
            <person name="Castelle C.J."/>
            <person name="Singh A."/>
            <person name="Wilkins M.J."/>
            <person name="Williams K.H."/>
            <person name="Banfield J.F."/>
        </authorList>
    </citation>
    <scope>NUCLEOTIDE SEQUENCE [LARGE SCALE GENOMIC DNA]</scope>
</reference>
<protein>
    <submittedName>
        <fullName evidence="8">Efflux transporter, RND family, MFP subunit</fullName>
    </submittedName>
</protein>
<evidence type="ECO:0000256" key="2">
    <source>
        <dbReference type="ARBA" id="ARBA00023054"/>
    </source>
</evidence>
<accession>A0A0G1PX56</accession>
<dbReference type="Proteomes" id="UP000034856">
    <property type="component" value="Unassembled WGS sequence"/>
</dbReference>
<dbReference type="PANTHER" id="PTHR32347">
    <property type="entry name" value="EFFLUX SYSTEM COMPONENT YKNX-RELATED"/>
    <property type="match status" value="1"/>
</dbReference>
<dbReference type="InterPro" id="IPR058625">
    <property type="entry name" value="MdtA-like_BSH"/>
</dbReference>
<sequence>MSKNILKFLSRHKFAAFIIILLLGGGGYYGYQYLRGDEEEIRYVLAAVEKGTLTSAVSGSGQVSVSNQVDIKSRVSGDIVRVNAKNGQEVKDGTLLAQIDAKDAQKTVRDAETALETAKLSLEKLKEPPDALTLLQTQNSLTAAKDNLAKLKLSQEIDYQKTQETKQKAEDDLKKAYDDGFNTVANAFLDLANVMTGLNDILYGTTLSGKGQWNVDFYADSAKLYDEKKAFQYRQESHDGYQTARAAYDTNFSDYKAASRFSETSVIESLINETYETTKSIAEAIKNTNTLIQFYEDNLTEHNLKPPALADTHLSSLNSYTGKTNTQLLNLLSIKRTIQTDKEAIVNAERDLKEMDQNNPLDLTAAGQSIKEKEESLRKLQAGAEALDIRTQELAVKQRENTLLDAKEKLADYSVKALFDGVVAKVNIKKGDTVSANAVIATLITKQRVAEISLNEVDAAKAKIGQKATLTFDAVPDLSISGEAAEIDAIGTVSQGVVSYIVKITFDTQDERVKPGMSVSANIITDVKTDALMVPNSAVKAQENASFVEVPDEEARAEGEAKTTGVILTKSPRRQQVEVSISNDDFTEIISGLKEGDVIITRTVQPNSSSTAQTQTSTFRIPGLPGGGGGRQ</sequence>
<keyword evidence="5" id="KW-0472">Membrane</keyword>
<evidence type="ECO:0000259" key="6">
    <source>
        <dbReference type="Pfam" id="PF25917"/>
    </source>
</evidence>
<feature type="coiled-coil region" evidence="3">
    <location>
        <begin position="338"/>
        <end position="390"/>
    </location>
</feature>
<dbReference type="InterPro" id="IPR058636">
    <property type="entry name" value="Beta-barrel_YknX"/>
</dbReference>
<keyword evidence="5" id="KW-0812">Transmembrane</keyword>
<dbReference type="Gene3D" id="2.40.420.20">
    <property type="match status" value="1"/>
</dbReference>
<keyword evidence="2 3" id="KW-0175">Coiled coil</keyword>
<dbReference type="SUPFAM" id="SSF111369">
    <property type="entry name" value="HlyD-like secretion proteins"/>
    <property type="match status" value="1"/>
</dbReference>
<dbReference type="PATRIC" id="fig|1618628.3.peg.401"/>
<dbReference type="Gene3D" id="2.40.50.100">
    <property type="match status" value="1"/>
</dbReference>
<name>A0A0G1PX56_9BACT</name>
<dbReference type="AlphaFoldDB" id="A0A0G1PX56"/>